<feature type="domain" description="WW" evidence="1">
    <location>
        <begin position="41"/>
        <end position="68"/>
    </location>
</feature>
<organism evidence="2 3">
    <name type="scientific">Prorocentrum cordatum</name>
    <dbReference type="NCBI Taxonomy" id="2364126"/>
    <lineage>
        <taxon>Eukaryota</taxon>
        <taxon>Sar</taxon>
        <taxon>Alveolata</taxon>
        <taxon>Dinophyceae</taxon>
        <taxon>Prorocentrales</taxon>
        <taxon>Prorocentraceae</taxon>
        <taxon>Prorocentrum</taxon>
    </lineage>
</organism>
<dbReference type="InterPro" id="IPR036020">
    <property type="entry name" value="WW_dom_sf"/>
</dbReference>
<dbReference type="EMBL" id="CAUYUJ010016305">
    <property type="protein sequence ID" value="CAK0863843.1"/>
    <property type="molecule type" value="Genomic_DNA"/>
</dbReference>
<dbReference type="InterPro" id="IPR001202">
    <property type="entry name" value="WW_dom"/>
</dbReference>
<dbReference type="Proteomes" id="UP001189429">
    <property type="component" value="Unassembled WGS sequence"/>
</dbReference>
<sequence length="134" mass="15378">MKSLADLFRRCAVLSQQDRDAMLSGIHQKWDAEAVEEYGKWRTVKMEDGDTYYLNSVTREAMWENPAGVFLPGHYMRVKAIERLRDHGYVKGLGSRACIAFSSCSLDREIDDESEPSEWRLDLEAPETPWVSCA</sequence>
<keyword evidence="3" id="KW-1185">Reference proteome</keyword>
<evidence type="ECO:0000313" key="3">
    <source>
        <dbReference type="Proteomes" id="UP001189429"/>
    </source>
</evidence>
<evidence type="ECO:0000259" key="1">
    <source>
        <dbReference type="PROSITE" id="PS50020"/>
    </source>
</evidence>
<evidence type="ECO:0000313" key="2">
    <source>
        <dbReference type="EMBL" id="CAK0863843.1"/>
    </source>
</evidence>
<dbReference type="SUPFAM" id="SSF51045">
    <property type="entry name" value="WW domain"/>
    <property type="match status" value="1"/>
</dbReference>
<dbReference type="PROSITE" id="PS50020">
    <property type="entry name" value="WW_DOMAIN_2"/>
    <property type="match status" value="1"/>
</dbReference>
<accession>A0ABN9UUR5</accession>
<protein>
    <recommendedName>
        <fullName evidence="1">WW domain-containing protein</fullName>
    </recommendedName>
</protein>
<name>A0ABN9UUR5_9DINO</name>
<reference evidence="2" key="1">
    <citation type="submission" date="2023-10" db="EMBL/GenBank/DDBJ databases">
        <authorList>
            <person name="Chen Y."/>
            <person name="Shah S."/>
            <person name="Dougan E. K."/>
            <person name="Thang M."/>
            <person name="Chan C."/>
        </authorList>
    </citation>
    <scope>NUCLEOTIDE SEQUENCE [LARGE SCALE GENOMIC DNA]</scope>
</reference>
<proteinExistence type="predicted"/>
<dbReference type="CDD" id="cd00201">
    <property type="entry name" value="WW"/>
    <property type="match status" value="1"/>
</dbReference>
<comment type="caution">
    <text evidence="2">The sequence shown here is derived from an EMBL/GenBank/DDBJ whole genome shotgun (WGS) entry which is preliminary data.</text>
</comment>
<dbReference type="Gene3D" id="2.20.70.10">
    <property type="match status" value="1"/>
</dbReference>
<gene>
    <name evidence="2" type="ORF">PCOR1329_LOCUS51881</name>
</gene>